<sequence length="383" mass="39642">MALSHAQHQIGGERTHRRVGLGGVQGERLARVGSPQVGLEQNVEGPLACLGTHRAPGRRGGRNGFDQFGHRAVGCGDPLARHVGGRRFGGQGSDPAQVAAVAGVDLDPLARGDEQRHLDLHAGLEGGGLGAAGGAVALQARLGVGDFELDRGGQVDVERVALVHRDGGGAVLEQVALGVADGVVGNGELVVGGGVHEHVAGAVVVQVLHLAAVDGGGVDLGVGVERAVDDLAAQHVLELGTHHGVALARLVVLEPQHLPQLTVEVEHHAVLEIIGRGHVKTLHSPRASRLTILAVPPLMDEPRARSQWKEIPASAGKTDPRRHDVSTGSRDSLVEPVETSVNEHIGSRGGRDDWDATTNHLGGAPPSGRGRASGTHRLSVRSR</sequence>
<feature type="region of interest" description="Disordered" evidence="1">
    <location>
        <begin position="303"/>
        <end position="383"/>
    </location>
</feature>
<dbReference type="AlphaFoldDB" id="A0A2N9JFE7"/>
<dbReference type="EMBL" id="LT985188">
    <property type="protein sequence ID" value="SPD86483.1"/>
    <property type="molecule type" value="Genomic_DNA"/>
</dbReference>
<protein>
    <submittedName>
        <fullName evidence="2">Uncharacterized protein</fullName>
    </submittedName>
</protein>
<keyword evidence="3" id="KW-1185">Reference proteome</keyword>
<accession>A0A2N9JFE7</accession>
<dbReference type="Proteomes" id="UP000238164">
    <property type="component" value="Chromosome 1"/>
</dbReference>
<proteinExistence type="predicted"/>
<evidence type="ECO:0000313" key="3">
    <source>
        <dbReference type="Proteomes" id="UP000238164"/>
    </source>
</evidence>
<organism evidence="2 3">
    <name type="scientific">Micropruina glycogenica</name>
    <dbReference type="NCBI Taxonomy" id="75385"/>
    <lineage>
        <taxon>Bacteria</taxon>
        <taxon>Bacillati</taxon>
        <taxon>Actinomycetota</taxon>
        <taxon>Actinomycetes</taxon>
        <taxon>Propionibacteriales</taxon>
        <taxon>Nocardioidaceae</taxon>
        <taxon>Micropruina</taxon>
    </lineage>
</organism>
<dbReference type="KEGG" id="mgg:MPLG2_1448"/>
<evidence type="ECO:0000313" key="2">
    <source>
        <dbReference type="EMBL" id="SPD86483.1"/>
    </source>
</evidence>
<name>A0A2N9JFE7_9ACTN</name>
<reference evidence="2 3" key="1">
    <citation type="submission" date="2018-02" db="EMBL/GenBank/DDBJ databases">
        <authorList>
            <person name="Cohen D.B."/>
            <person name="Kent A.D."/>
        </authorList>
    </citation>
    <scope>NUCLEOTIDE SEQUENCE [LARGE SCALE GENOMIC DNA]</scope>
    <source>
        <strain evidence="2">1</strain>
    </source>
</reference>
<evidence type="ECO:0000256" key="1">
    <source>
        <dbReference type="SAM" id="MobiDB-lite"/>
    </source>
</evidence>
<gene>
    <name evidence="2" type="ORF">MPLG2_1448</name>
</gene>
<feature type="compositionally biased region" description="Basic and acidic residues" evidence="1">
    <location>
        <begin position="345"/>
        <end position="354"/>
    </location>
</feature>